<evidence type="ECO:0000259" key="7">
    <source>
        <dbReference type="Pfam" id="PF03710"/>
    </source>
</evidence>
<evidence type="ECO:0000256" key="6">
    <source>
        <dbReference type="ARBA" id="ARBA00023268"/>
    </source>
</evidence>
<dbReference type="InterPro" id="IPR005190">
    <property type="entry name" value="GlnE_rpt_dom"/>
</dbReference>
<sequence length="903" mass="98026">MIEVGDALSRANSNSPFLAGLMERQPQLVAQLEKGDFEGALAAALSIEIENDTAATLRKRRQGVALVTAIADLAGIWDLARVTRILSDFADSALESAIAAAFAERVPDAPAQGFAVIGLGKHGGQELNYSSDIDPIFLYDPETLPHREREDVADSAVRIGRKIIELLGARDENGYVFRVDMRLRPSPEVTPIAIPVEAAISYYESSALAWEQAAFIRARAAAGDKALGDYFLKSIQPFVWRRSLDFGQLANIRKMSGQIRDHYHKGQVLGPGYDLKRGRGGIRECEFFAQAHQLIHGGRDPGLRMADTRSALAGLAERERIGGDEAATLSSAYELLRIIEHRLQMLDDRQTHSLPENPADLDRAARLHGLENGTVLVDLLEPIVTSVGAIYDGLAGEDDENTKRLADDGLPLEDQLSALGYADPPAVAQRLARWRSGQLRAIRSSSAREAFETVLPKIMEALAKAPDPSNALARFDNVIEALPSAINFFNLLDARPALLQLLADILSYAPTLADALARRGELLEGLIDTSAFRLPESRDALLDELEARVVDDDYQTLLDLVRAFVGEKRFAFGVQLVEGQQDPLAVSHAYAMLAEIAVEKLTAATVAEFERAHGKVPGGELAILALGRFGGEALTHASDLDLILLFSGDHGEESDGPRPLGATQYFNRLAQRVVGALTVATASGALYEVDTRLRPSGAQGLLCVSFESFAKYQREEAWTWEHMALTRARPVYGSAEARTQLEAIIAETLAMPRDASKLAGDIIKMRTDMATHKPPKGALDVKLLPGGLVDAEFVIHALQLRFGQGLHPQLDRAADALIATGLLPEGFAPSQALLTRLLVMLRLVAPDCEVPPEPAQAVVAKALGFAKWDDVILAVNAARGIISAEWQGIASRLKLEYKEKKND</sequence>
<accession>A0A371B634</accession>
<dbReference type="NCBIfam" id="NF008292">
    <property type="entry name" value="PRK11072.1"/>
    <property type="match status" value="1"/>
</dbReference>
<keyword evidence="1 9" id="KW-0808">Transferase</keyword>
<dbReference type="GO" id="GO:0008882">
    <property type="term" value="F:[glutamate-ammonia-ligase] adenylyltransferase activity"/>
    <property type="evidence" value="ECO:0007669"/>
    <property type="project" value="InterPro"/>
</dbReference>
<dbReference type="Gene3D" id="1.20.120.1510">
    <property type="match status" value="1"/>
</dbReference>
<comment type="caution">
    <text evidence="9">The sequence shown here is derived from an EMBL/GenBank/DDBJ whole genome shotgun (WGS) entry which is preliminary data.</text>
</comment>
<dbReference type="GO" id="GO:0005829">
    <property type="term" value="C:cytosol"/>
    <property type="evidence" value="ECO:0007669"/>
    <property type="project" value="TreeGrafter"/>
</dbReference>
<organism evidence="9 10">
    <name type="scientific">Sphingorhabdus pulchriflava</name>
    <dbReference type="NCBI Taxonomy" id="2292257"/>
    <lineage>
        <taxon>Bacteria</taxon>
        <taxon>Pseudomonadati</taxon>
        <taxon>Pseudomonadota</taxon>
        <taxon>Alphaproteobacteria</taxon>
        <taxon>Sphingomonadales</taxon>
        <taxon>Sphingomonadaceae</taxon>
        <taxon>Sphingorhabdus</taxon>
    </lineage>
</organism>
<gene>
    <name evidence="9" type="ORF">DXH95_13760</name>
</gene>
<name>A0A371B634_9SPHN</name>
<dbReference type="CDD" id="cd05401">
    <property type="entry name" value="NT_GlnE_GlnD_like"/>
    <property type="match status" value="2"/>
</dbReference>
<dbReference type="AlphaFoldDB" id="A0A371B634"/>
<dbReference type="EMBL" id="QRGP01000002">
    <property type="protein sequence ID" value="RDV02972.1"/>
    <property type="molecule type" value="Genomic_DNA"/>
</dbReference>
<reference evidence="10" key="1">
    <citation type="submission" date="2018-08" db="EMBL/GenBank/DDBJ databases">
        <authorList>
            <person name="Kim S.-J."/>
            <person name="Jung G.-Y."/>
        </authorList>
    </citation>
    <scope>NUCLEOTIDE SEQUENCE [LARGE SCALE GENOMIC DNA]</scope>
    <source>
        <strain evidence="10">GY_G</strain>
    </source>
</reference>
<dbReference type="Pfam" id="PF08335">
    <property type="entry name" value="GlnD_UR_UTase"/>
    <property type="match status" value="1"/>
</dbReference>
<evidence type="ECO:0000256" key="1">
    <source>
        <dbReference type="ARBA" id="ARBA00022679"/>
    </source>
</evidence>
<dbReference type="InterPro" id="IPR013546">
    <property type="entry name" value="PII_UdlTrfase/GS_AdlTrfase"/>
</dbReference>
<feature type="domain" description="Glutamate-ammonia ligase adenylyltransferase repeated" evidence="7">
    <location>
        <begin position="500"/>
        <end position="742"/>
    </location>
</feature>
<evidence type="ECO:0000256" key="5">
    <source>
        <dbReference type="ARBA" id="ARBA00022842"/>
    </source>
</evidence>
<feature type="domain" description="Glutamate-ammonia ligase adenylyltransferase repeated" evidence="7">
    <location>
        <begin position="8"/>
        <end position="233"/>
    </location>
</feature>
<dbReference type="GO" id="GO:0000820">
    <property type="term" value="P:regulation of glutamine family amino acid metabolic process"/>
    <property type="evidence" value="ECO:0007669"/>
    <property type="project" value="TreeGrafter"/>
</dbReference>
<keyword evidence="2 9" id="KW-0548">Nucleotidyltransferase</keyword>
<dbReference type="Gene3D" id="1.20.120.330">
    <property type="entry name" value="Nucleotidyltransferases domain 2"/>
    <property type="match status" value="2"/>
</dbReference>
<dbReference type="InterPro" id="IPR043519">
    <property type="entry name" value="NT_sf"/>
</dbReference>
<dbReference type="GO" id="GO:0047388">
    <property type="term" value="F:[glutamine synthetase]-adenylyl-L-tyrosine phosphorylase activity"/>
    <property type="evidence" value="ECO:0007669"/>
    <property type="project" value="UniProtKB-EC"/>
</dbReference>
<dbReference type="InterPro" id="IPR023057">
    <property type="entry name" value="GlnE"/>
</dbReference>
<dbReference type="GO" id="GO:0005524">
    <property type="term" value="F:ATP binding"/>
    <property type="evidence" value="ECO:0007669"/>
    <property type="project" value="UniProtKB-KW"/>
</dbReference>
<keyword evidence="5" id="KW-0460">Magnesium</keyword>
<dbReference type="EC" id="2.7.7.89" evidence="9"/>
<evidence type="ECO:0000256" key="2">
    <source>
        <dbReference type="ARBA" id="ARBA00022695"/>
    </source>
</evidence>
<protein>
    <submittedName>
        <fullName evidence="9">Bifunctional [glutamine synthetase] adenylyltransferase/[glutamine synthetase]-adenylyl-L-tyrosine phosphorylase</fullName>
        <ecNumber evidence="9">2.7.7.89</ecNumber>
    </submittedName>
</protein>
<dbReference type="PANTHER" id="PTHR30621">
    <property type="entry name" value="GLUTAMINE SYNTHETASE ADENYLYLTRANSFERASE"/>
    <property type="match status" value="1"/>
</dbReference>
<dbReference type="Pfam" id="PF03710">
    <property type="entry name" value="GlnE"/>
    <property type="match status" value="2"/>
</dbReference>
<keyword evidence="6" id="KW-0511">Multifunctional enzyme</keyword>
<dbReference type="NCBIfam" id="NF010706">
    <property type="entry name" value="PRK14108.1"/>
    <property type="match status" value="1"/>
</dbReference>
<dbReference type="RefSeq" id="WP_115550077.1">
    <property type="nucleotide sequence ID" value="NZ_QRGP01000002.1"/>
</dbReference>
<keyword evidence="4" id="KW-0067">ATP-binding</keyword>
<dbReference type="Proteomes" id="UP000263833">
    <property type="component" value="Unassembled WGS sequence"/>
</dbReference>
<dbReference type="SUPFAM" id="SSF81593">
    <property type="entry name" value="Nucleotidyltransferase substrate binding subunit/domain"/>
    <property type="match status" value="2"/>
</dbReference>
<proteinExistence type="predicted"/>
<evidence type="ECO:0000313" key="10">
    <source>
        <dbReference type="Proteomes" id="UP000263833"/>
    </source>
</evidence>
<evidence type="ECO:0000256" key="3">
    <source>
        <dbReference type="ARBA" id="ARBA00022741"/>
    </source>
</evidence>
<evidence type="ECO:0000256" key="4">
    <source>
        <dbReference type="ARBA" id="ARBA00022840"/>
    </source>
</evidence>
<dbReference type="OrthoDB" id="9759366at2"/>
<dbReference type="SUPFAM" id="SSF81301">
    <property type="entry name" value="Nucleotidyltransferase"/>
    <property type="match status" value="2"/>
</dbReference>
<evidence type="ECO:0000313" key="9">
    <source>
        <dbReference type="EMBL" id="RDV02972.1"/>
    </source>
</evidence>
<feature type="domain" description="PII-uridylyltransferase/Glutamine-synthetase adenylyltransferase" evidence="8">
    <location>
        <begin position="258"/>
        <end position="371"/>
    </location>
</feature>
<dbReference type="PANTHER" id="PTHR30621:SF0">
    <property type="entry name" value="BIFUNCTIONAL GLUTAMINE SYNTHETASE ADENYLYLTRANSFERASE_ADENYLYL-REMOVING ENZYME"/>
    <property type="match status" value="1"/>
</dbReference>
<evidence type="ECO:0000259" key="8">
    <source>
        <dbReference type="Pfam" id="PF08335"/>
    </source>
</evidence>
<dbReference type="Gene3D" id="3.30.460.10">
    <property type="entry name" value="Beta Polymerase, domain 2"/>
    <property type="match status" value="2"/>
</dbReference>
<keyword evidence="3" id="KW-0547">Nucleotide-binding</keyword>
<keyword evidence="10" id="KW-1185">Reference proteome</keyword>